<dbReference type="Gene3D" id="2.60.40.4100">
    <property type="entry name" value="Zona pellucida, ZP-C domain"/>
    <property type="match status" value="1"/>
</dbReference>
<keyword evidence="6" id="KW-0812">Transmembrane</keyword>
<evidence type="ECO:0000256" key="12">
    <source>
        <dbReference type="ARBA" id="ARBA00024183"/>
    </source>
</evidence>
<evidence type="ECO:0000256" key="18">
    <source>
        <dbReference type="SAM" id="MobiDB-lite"/>
    </source>
</evidence>
<keyword evidence="2" id="KW-1003">Cell membrane</keyword>
<keyword evidence="5" id="KW-0165">Cleavage on pair of basic residues</keyword>
<dbReference type="Pfam" id="PF00088">
    <property type="entry name" value="Trefoil"/>
    <property type="match status" value="1"/>
</dbReference>
<dbReference type="SMART" id="SM00241">
    <property type="entry name" value="ZP"/>
    <property type="match status" value="1"/>
</dbReference>
<evidence type="ECO:0000256" key="4">
    <source>
        <dbReference type="ARBA" id="ARBA00022530"/>
    </source>
</evidence>
<dbReference type="InterPro" id="IPR044913">
    <property type="entry name" value="P_trefoil_dom_sf"/>
</dbReference>
<keyword evidence="10" id="KW-0325">Glycoprotein</keyword>
<evidence type="ECO:0000256" key="10">
    <source>
        <dbReference type="ARBA" id="ARBA00023180"/>
    </source>
</evidence>
<feature type="compositionally biased region" description="Pro residues" evidence="18">
    <location>
        <begin position="32"/>
        <end position="45"/>
    </location>
</feature>
<keyword evidence="4" id="KW-0272">Extracellular matrix</keyword>
<feature type="disulfide bond" evidence="17">
    <location>
        <begin position="146"/>
        <end position="161"/>
    </location>
</feature>
<comment type="caution">
    <text evidence="22">The sequence shown here is derived from an EMBL/GenBank/DDBJ whole genome shotgun (WGS) entry which is preliminary data.</text>
</comment>
<evidence type="ECO:0000256" key="15">
    <source>
        <dbReference type="ARBA" id="ARBA00042273"/>
    </source>
</evidence>
<dbReference type="PANTHER" id="PTHR23343">
    <property type="entry name" value="ZONA PELLUCIDA SPERM-BINDING PROTEIN"/>
    <property type="match status" value="1"/>
</dbReference>
<evidence type="ECO:0000256" key="11">
    <source>
        <dbReference type="ARBA" id="ARBA00023279"/>
    </source>
</evidence>
<dbReference type="InterPro" id="IPR051148">
    <property type="entry name" value="Zona_Pellucida_Domain_gp"/>
</dbReference>
<comment type="function">
    <text evidence="13">Component of the zona pellucida, an extracellular matrix surrounding oocytes which mediates sperm binding, induction of the acrosome reaction and prevents post-fertilization polyspermy. The zona pellucida is composed of 3 to 4 glycoproteins, ZP1, ZP2, ZP3, and ZP4. ZP4 may act as a sperm receptor.</text>
</comment>
<dbReference type="CDD" id="cd00111">
    <property type="entry name" value="Trefoil"/>
    <property type="match status" value="1"/>
</dbReference>
<dbReference type="InterPro" id="IPR042235">
    <property type="entry name" value="ZP-C_dom"/>
</dbReference>
<evidence type="ECO:0000256" key="6">
    <source>
        <dbReference type="ARBA" id="ARBA00022692"/>
    </source>
</evidence>
<feature type="region of interest" description="Disordered" evidence="18">
    <location>
        <begin position="104"/>
        <end position="126"/>
    </location>
</feature>
<dbReference type="Gene3D" id="2.60.40.3210">
    <property type="entry name" value="Zona pellucida, ZP-N domain"/>
    <property type="match status" value="1"/>
</dbReference>
<proteinExistence type="predicted"/>
<feature type="disulfide bond" evidence="17">
    <location>
        <begin position="136"/>
        <end position="162"/>
    </location>
</feature>
<evidence type="ECO:0000259" key="20">
    <source>
        <dbReference type="PROSITE" id="PS51034"/>
    </source>
</evidence>
<dbReference type="PANTHER" id="PTHR23343:SF31">
    <property type="entry name" value="ZONA PELLUCIDA SPERM-BINDING PROTEIN 4"/>
    <property type="match status" value="1"/>
</dbReference>
<evidence type="ECO:0000313" key="23">
    <source>
        <dbReference type="Proteomes" id="UP001557470"/>
    </source>
</evidence>
<dbReference type="EMBL" id="JAGEUA010000008">
    <property type="protein sequence ID" value="KAL0968385.1"/>
    <property type="molecule type" value="Genomic_DNA"/>
</dbReference>
<keyword evidence="23" id="KW-1185">Reference proteome</keyword>
<gene>
    <name evidence="22" type="ORF">UPYG_G00266190</name>
</gene>
<feature type="domain" description="ZP" evidence="20">
    <location>
        <begin position="177"/>
        <end position="464"/>
    </location>
</feature>
<feature type="region of interest" description="Disordered" evidence="18">
    <location>
        <begin position="29"/>
        <end position="90"/>
    </location>
</feature>
<feature type="chain" id="PRO_5044888871" description="Zona pellucida sperm-binding protein 4" evidence="19">
    <location>
        <begin position="23"/>
        <end position="496"/>
    </location>
</feature>
<evidence type="ECO:0000256" key="17">
    <source>
        <dbReference type="PROSITE-ProRule" id="PRU00779"/>
    </source>
</evidence>
<keyword evidence="11" id="KW-0278">Fertilization</keyword>
<evidence type="ECO:0000256" key="3">
    <source>
        <dbReference type="ARBA" id="ARBA00022525"/>
    </source>
</evidence>
<dbReference type="Pfam" id="PF23344">
    <property type="entry name" value="ZP-N"/>
    <property type="match status" value="1"/>
</dbReference>
<evidence type="ECO:0000256" key="16">
    <source>
        <dbReference type="ARBA" id="ARBA00042573"/>
    </source>
</evidence>
<keyword evidence="8" id="KW-0472">Membrane</keyword>
<name>A0ABD0WA87_UMBPY</name>
<sequence>MAMQWSALCLVAVSVLGCLCDAQWTGYSPQKPETPPNQPSLPAHPYPYGQKPALPIPVRPGYPHKKPDAYQPPKPIYRSPQKPDYKPPRKPEVPYPLKPAYLPLKKHPSQQKPANPDPKRPYPVIKNPVQNSELSCEVDDHYKISCGLPDITSERCHAISCCYAGNKCFYGKAVTVQCTKDGQFVVVVARDATLPSLDLESIHLLESGGAHCTPVGTTSAFAIYQFKVTECGTTVTQEEEHDTITYSNRMTSAYEVGLGPYGAITRDSQYDLVFQCRYTGSAIETLTLSVSPPLNPIPVIFEAPINVELRLASGHCLMKGCNEEQDAYTSYYTAIDYPVTKVLRDPVYAEVRILGMRDPHIVLMLEQCWATTTPQSTSLPRWDLLVNGCSYHDDRYLTNPIPMDRSSPLATGEIANHYKRFVFKMFTFVDPTSMAPMRENVYIHCSTTICHSDAGHCEQTCNRQRRDVSSEGQRETNQDVLVSSHQVIMVNQPASA</sequence>
<dbReference type="Gene3D" id="4.10.110.10">
    <property type="entry name" value="Spasmolytic Protein, domain 1"/>
    <property type="match status" value="1"/>
</dbReference>
<dbReference type="GO" id="GO:0007338">
    <property type="term" value="P:single fertilization"/>
    <property type="evidence" value="ECO:0007669"/>
    <property type="project" value="UniProtKB-KW"/>
</dbReference>
<keyword evidence="7" id="KW-1133">Transmembrane helix</keyword>
<evidence type="ECO:0000256" key="9">
    <source>
        <dbReference type="ARBA" id="ARBA00023157"/>
    </source>
</evidence>
<dbReference type="PROSITE" id="PS51034">
    <property type="entry name" value="ZP_2"/>
    <property type="match status" value="1"/>
</dbReference>
<dbReference type="AlphaFoldDB" id="A0ABD0WA87"/>
<evidence type="ECO:0000256" key="7">
    <source>
        <dbReference type="ARBA" id="ARBA00022989"/>
    </source>
</evidence>
<keyword evidence="9 17" id="KW-1015">Disulfide bond</keyword>
<evidence type="ECO:0000313" key="22">
    <source>
        <dbReference type="EMBL" id="KAL0968385.1"/>
    </source>
</evidence>
<feature type="signal peptide" evidence="19">
    <location>
        <begin position="1"/>
        <end position="22"/>
    </location>
</feature>
<dbReference type="GO" id="GO:0005886">
    <property type="term" value="C:plasma membrane"/>
    <property type="evidence" value="ECO:0007669"/>
    <property type="project" value="UniProtKB-SubCell"/>
</dbReference>
<evidence type="ECO:0000256" key="1">
    <source>
        <dbReference type="ARBA" id="ARBA00004251"/>
    </source>
</evidence>
<evidence type="ECO:0000256" key="8">
    <source>
        <dbReference type="ARBA" id="ARBA00023136"/>
    </source>
</evidence>
<comment type="caution">
    <text evidence="17">Lacks conserved residue(s) required for the propagation of feature annotation.</text>
</comment>
<dbReference type="Proteomes" id="UP001557470">
    <property type="component" value="Unassembled WGS sequence"/>
</dbReference>
<accession>A0ABD0WA87</accession>
<dbReference type="InterPro" id="IPR055356">
    <property type="entry name" value="ZP-N"/>
</dbReference>
<dbReference type="InterPro" id="IPR001507">
    <property type="entry name" value="ZP_dom"/>
</dbReference>
<evidence type="ECO:0000256" key="19">
    <source>
        <dbReference type="SAM" id="SignalP"/>
    </source>
</evidence>
<feature type="compositionally biased region" description="Basic and acidic residues" evidence="18">
    <location>
        <begin position="81"/>
        <end position="90"/>
    </location>
</feature>
<reference evidence="22 23" key="1">
    <citation type="submission" date="2024-06" db="EMBL/GenBank/DDBJ databases">
        <authorList>
            <person name="Pan Q."/>
            <person name="Wen M."/>
            <person name="Jouanno E."/>
            <person name="Zahm M."/>
            <person name="Klopp C."/>
            <person name="Cabau C."/>
            <person name="Louis A."/>
            <person name="Berthelot C."/>
            <person name="Parey E."/>
            <person name="Roest Crollius H."/>
            <person name="Montfort J."/>
            <person name="Robinson-Rechavi M."/>
            <person name="Bouchez O."/>
            <person name="Lampietro C."/>
            <person name="Lopez Roques C."/>
            <person name="Donnadieu C."/>
            <person name="Postlethwait J."/>
            <person name="Bobe J."/>
            <person name="Verreycken H."/>
            <person name="Guiguen Y."/>
        </authorList>
    </citation>
    <scope>NUCLEOTIDE SEQUENCE [LARGE SCALE GENOMIC DNA]</scope>
    <source>
        <strain evidence="22">Up_M1</strain>
        <tissue evidence="22">Testis</tissue>
    </source>
</reference>
<dbReference type="Pfam" id="PF00100">
    <property type="entry name" value="Zona_pellucida"/>
    <property type="match status" value="1"/>
</dbReference>
<evidence type="ECO:0000256" key="13">
    <source>
        <dbReference type="ARBA" id="ARBA00037545"/>
    </source>
</evidence>
<dbReference type="InterPro" id="IPR000519">
    <property type="entry name" value="P_trefoil_dom"/>
</dbReference>
<evidence type="ECO:0000259" key="21">
    <source>
        <dbReference type="PROSITE" id="PS51448"/>
    </source>
</evidence>
<dbReference type="InterPro" id="IPR055355">
    <property type="entry name" value="ZP-C"/>
</dbReference>
<keyword evidence="3" id="KW-0964">Secreted</keyword>
<evidence type="ECO:0000256" key="14">
    <source>
        <dbReference type="ARBA" id="ARBA00040238"/>
    </source>
</evidence>
<keyword evidence="19" id="KW-0732">Signal</keyword>
<dbReference type="PROSITE" id="PS51448">
    <property type="entry name" value="P_TREFOIL_2"/>
    <property type="match status" value="1"/>
</dbReference>
<evidence type="ECO:0000256" key="5">
    <source>
        <dbReference type="ARBA" id="ARBA00022685"/>
    </source>
</evidence>
<dbReference type="GO" id="GO:0035805">
    <property type="term" value="C:egg coat"/>
    <property type="evidence" value="ECO:0007669"/>
    <property type="project" value="UniProtKB-SubCell"/>
</dbReference>
<evidence type="ECO:0000256" key="2">
    <source>
        <dbReference type="ARBA" id="ARBA00022475"/>
    </source>
</evidence>
<feature type="domain" description="P-type" evidence="21">
    <location>
        <begin position="134"/>
        <end position="172"/>
    </location>
</feature>
<dbReference type="SMART" id="SM00018">
    <property type="entry name" value="PD"/>
    <property type="match status" value="1"/>
</dbReference>
<comment type="subcellular location">
    <subcellularLocation>
        <location evidence="1">Cell membrane</location>
        <topology evidence="1">Single-pass type I membrane protein</topology>
    </subcellularLocation>
    <subcellularLocation>
        <location evidence="12">Zona pellucida</location>
    </subcellularLocation>
</comment>
<organism evidence="22 23">
    <name type="scientific">Umbra pygmaea</name>
    <name type="common">Eastern mudminnow</name>
    <dbReference type="NCBI Taxonomy" id="75934"/>
    <lineage>
        <taxon>Eukaryota</taxon>
        <taxon>Metazoa</taxon>
        <taxon>Chordata</taxon>
        <taxon>Craniata</taxon>
        <taxon>Vertebrata</taxon>
        <taxon>Euteleostomi</taxon>
        <taxon>Actinopterygii</taxon>
        <taxon>Neopterygii</taxon>
        <taxon>Teleostei</taxon>
        <taxon>Protacanthopterygii</taxon>
        <taxon>Esociformes</taxon>
        <taxon>Umbridae</taxon>
        <taxon>Umbra</taxon>
    </lineage>
</organism>
<dbReference type="SUPFAM" id="SSF57492">
    <property type="entry name" value="Trefoil"/>
    <property type="match status" value="1"/>
</dbReference>
<protein>
    <recommendedName>
        <fullName evidence="14">Zona pellucida sperm-binding protein 4</fullName>
    </recommendedName>
    <alternativeName>
        <fullName evidence="16">Zona pellucida glycoprotein 4</fullName>
    </alternativeName>
    <alternativeName>
        <fullName evidence="15">Zona pellucida protein B</fullName>
    </alternativeName>
</protein>